<evidence type="ECO:0000256" key="6">
    <source>
        <dbReference type="ARBA" id="ARBA00022968"/>
    </source>
</evidence>
<keyword evidence="14" id="KW-1185">Reference proteome</keyword>
<dbReference type="CDD" id="cd23991">
    <property type="entry name" value="GT29_ST8SIA6"/>
    <property type="match status" value="1"/>
</dbReference>
<dbReference type="InterPro" id="IPR050943">
    <property type="entry name" value="Glycosyltr_29_Sialyltrsf"/>
</dbReference>
<comment type="caution">
    <text evidence="12">The sequence shown here is derived from an EMBL/GenBank/DDBJ whole genome shotgun (WGS) entry which is preliminary data.</text>
</comment>
<accession>A0A835P3W5</accession>
<evidence type="ECO:0000256" key="2">
    <source>
        <dbReference type="ARBA" id="ARBA00006003"/>
    </source>
</evidence>
<evidence type="ECO:0000313" key="12">
    <source>
        <dbReference type="EMBL" id="KAG0134640.1"/>
    </source>
</evidence>
<evidence type="ECO:0000313" key="13">
    <source>
        <dbReference type="EMBL" id="KAI1242674.1"/>
    </source>
</evidence>
<keyword evidence="3" id="KW-0328">Glycosyltransferase</keyword>
<proteinExistence type="inferred from homology"/>
<name>A0A835P3W5_9PASS</name>
<protein>
    <recommendedName>
        <fullName evidence="15">Alpha-2,8-sialyltransferase 8F</fullName>
    </recommendedName>
</protein>
<keyword evidence="4" id="KW-0808">Transferase</keyword>
<comment type="similarity">
    <text evidence="2">Belongs to the glycosyltransferase 29 family.</text>
</comment>
<keyword evidence="6" id="KW-0735">Signal-anchor</keyword>
<dbReference type="Proteomes" id="UP000618051">
    <property type="component" value="Unassembled WGS sequence"/>
</dbReference>
<keyword evidence="8" id="KW-0333">Golgi apparatus</keyword>
<evidence type="ECO:0000256" key="5">
    <source>
        <dbReference type="ARBA" id="ARBA00022692"/>
    </source>
</evidence>
<dbReference type="Pfam" id="PF00777">
    <property type="entry name" value="Glyco_transf_29"/>
    <property type="match status" value="1"/>
</dbReference>
<keyword evidence="7" id="KW-1133">Transmembrane helix</keyword>
<dbReference type="Gene3D" id="3.90.1480.20">
    <property type="entry name" value="Glycosyl transferase family 29"/>
    <property type="match status" value="1"/>
</dbReference>
<dbReference type="OrthoDB" id="10264956at2759"/>
<reference evidence="13" key="3">
    <citation type="submission" date="2022-01" db="EMBL/GenBank/DDBJ databases">
        <authorList>
            <person name="Rubenstein D.R."/>
        </authorList>
    </citation>
    <scope>NUCLEOTIDE SEQUENCE</scope>
    <source>
        <strain evidence="13">SS15</strain>
        <tissue evidence="13">Liver</tissue>
    </source>
</reference>
<keyword evidence="11" id="KW-0325">Glycoprotein</keyword>
<dbReference type="PANTHER" id="PTHR11987">
    <property type="entry name" value="ALPHA-2,8-SIALYLTRANSFERASE"/>
    <property type="match status" value="1"/>
</dbReference>
<sequence length="890" mass="98768">MQRKVELELGNTVTALVRGKHSVKTNVVIEQTTLNKNGVYQFEQASKCKAIQDNILSSSIKKKRYSEDYYLHIVTKLQNCTWVRKPEESTKFRSELASCCDAVHNFIASQSNSPLGSNMSYEVDSKKTILITEDIFKMLPVPSSAVVGAFTDIIDHRLESSPLSVYPFKNCAVVGNGGILKNSSCGAEIDSSDFVFRCNLPPTTGNISKDVGNKTNLVTVNPSIIAQKYNKLNEKKTEFLENIAVYGDAFLLLPAFSFRSNTATSFKVYHTLKEFKATQRAIFFHPTYLRSLAQFWRTKGVKAYRLSSGFMITSAALELCENVKLYGFWPFSKSTEKMPISHHYYDNQLPKPGFHAMPKEYNQILQLHGKGILKLQFDYQIIFAMALQLKEVLFVHWFNLISLKGMSLASKYLPILGTRLTRGVTRGYWVTATGVAAHQCALSVDIPAVQQELNTVGVHQVEFAIDQGVSVVRDSMATAPAPGLLSTPTLGFLPASWHKQALARSRSSLPTPGVLHQDIGSLVTAPKVGMSATSISMLHGCLKVIENLQGSLDASVAVPRPLSVCGVVPAPTMMDGFPPKCPEQFNLTAEHSEPQSSLYPGCRTPASNWDEKSSLLLPPHPLQCLHCIQLVTCLSKGGNLNIKSHLYIQQVLVLAEMASHFFLHVLDLILQTANSVLVVSSFNSKVLLHFTHLALQGLILEENSERLDLSAVLVRFLLGLAQGIIVPVSSFREICKLENPSLILSSNTFILLANVTQGSSEIRLRNIHINLDVLFLELGLQFSDFLREKQTLNIIAQKHTDHTQMRTLGQNQQRASLLGTYLIMKLLQEDNLLLQGLNFALKIKTCQRGITTPTSKTLNLKLLPSNALISDSSKRSSVLYKNWPIIDTFR</sequence>
<evidence type="ECO:0000256" key="10">
    <source>
        <dbReference type="ARBA" id="ARBA00023157"/>
    </source>
</evidence>
<comment type="subcellular location">
    <subcellularLocation>
        <location evidence="1">Golgi apparatus membrane</location>
        <topology evidence="1">Single-pass type II membrane protein</topology>
    </subcellularLocation>
</comment>
<dbReference type="GO" id="GO:0006491">
    <property type="term" value="P:N-glycan processing"/>
    <property type="evidence" value="ECO:0007669"/>
    <property type="project" value="TreeGrafter"/>
</dbReference>
<evidence type="ECO:0000256" key="1">
    <source>
        <dbReference type="ARBA" id="ARBA00004323"/>
    </source>
</evidence>
<evidence type="ECO:0000256" key="3">
    <source>
        <dbReference type="ARBA" id="ARBA00022676"/>
    </source>
</evidence>
<gene>
    <name evidence="13" type="ORF">IHE44_0000213</name>
    <name evidence="12" type="ORF">IHE44_007904</name>
</gene>
<dbReference type="GO" id="GO:0009311">
    <property type="term" value="P:oligosaccharide metabolic process"/>
    <property type="evidence" value="ECO:0007669"/>
    <property type="project" value="TreeGrafter"/>
</dbReference>
<reference evidence="13 14" key="2">
    <citation type="journal article" date="2021" name="J. Hered.">
        <title>Feather Gene Expression Elucidates the Developmental Basis of Plumage Iridescence in African Starlings.</title>
        <authorList>
            <person name="Rubenstein D.R."/>
            <person name="Corvelo A."/>
            <person name="MacManes M.D."/>
            <person name="Maia R."/>
            <person name="Narzisi G."/>
            <person name="Rousaki A."/>
            <person name="Vandenabeele P."/>
            <person name="Shawkey M.D."/>
            <person name="Solomon J."/>
        </authorList>
    </citation>
    <scope>NUCLEOTIDE SEQUENCE [LARGE SCALE GENOMIC DNA]</scope>
    <source>
        <strain evidence="13">SS15</strain>
    </source>
</reference>
<dbReference type="InterPro" id="IPR001675">
    <property type="entry name" value="Glyco_trans_29"/>
</dbReference>
<evidence type="ECO:0000256" key="4">
    <source>
        <dbReference type="ARBA" id="ARBA00022679"/>
    </source>
</evidence>
<dbReference type="InterPro" id="IPR038578">
    <property type="entry name" value="GT29-like_sf"/>
</dbReference>
<reference evidence="12" key="1">
    <citation type="submission" date="2020-10" db="EMBL/GenBank/DDBJ databases">
        <title>Feather gene expression reveals the developmental basis of iridescence in African starlings.</title>
        <authorList>
            <person name="Rubenstein D.R."/>
        </authorList>
    </citation>
    <scope>NUCLEOTIDE SEQUENCE</scope>
    <source>
        <strain evidence="12">SS15</strain>
        <tissue evidence="12">Liver</tissue>
    </source>
</reference>
<evidence type="ECO:0000256" key="9">
    <source>
        <dbReference type="ARBA" id="ARBA00023136"/>
    </source>
</evidence>
<dbReference type="FunFam" id="3.90.1480.20:FF:000001">
    <property type="entry name" value="ST8 alpha-N-acetyl-neuraminide alpha-2,8-sialyltransferase 2"/>
    <property type="match status" value="1"/>
</dbReference>
<keyword evidence="9" id="KW-0472">Membrane</keyword>
<evidence type="ECO:0000313" key="14">
    <source>
        <dbReference type="Proteomes" id="UP000618051"/>
    </source>
</evidence>
<evidence type="ECO:0000256" key="11">
    <source>
        <dbReference type="ARBA" id="ARBA00023180"/>
    </source>
</evidence>
<dbReference type="AlphaFoldDB" id="A0A835P3W5"/>
<dbReference type="PANTHER" id="PTHR11987:SF29">
    <property type="entry name" value="ALPHA-2,8-SIALYLTRANSFERASE 8F"/>
    <property type="match status" value="1"/>
</dbReference>
<dbReference type="GO" id="GO:0000139">
    <property type="term" value="C:Golgi membrane"/>
    <property type="evidence" value="ECO:0007669"/>
    <property type="project" value="UniProtKB-SubCell"/>
</dbReference>
<evidence type="ECO:0000256" key="7">
    <source>
        <dbReference type="ARBA" id="ARBA00022989"/>
    </source>
</evidence>
<organism evidence="12">
    <name type="scientific">Lamprotornis superbus</name>
    <dbReference type="NCBI Taxonomy" id="245042"/>
    <lineage>
        <taxon>Eukaryota</taxon>
        <taxon>Metazoa</taxon>
        <taxon>Chordata</taxon>
        <taxon>Craniata</taxon>
        <taxon>Vertebrata</taxon>
        <taxon>Euteleostomi</taxon>
        <taxon>Archelosauria</taxon>
        <taxon>Archosauria</taxon>
        <taxon>Dinosauria</taxon>
        <taxon>Saurischia</taxon>
        <taxon>Theropoda</taxon>
        <taxon>Coelurosauria</taxon>
        <taxon>Aves</taxon>
        <taxon>Neognathae</taxon>
        <taxon>Neoaves</taxon>
        <taxon>Telluraves</taxon>
        <taxon>Australaves</taxon>
        <taxon>Passeriformes</taxon>
        <taxon>Sturnidae</taxon>
        <taxon>Lamprotornis</taxon>
    </lineage>
</organism>
<keyword evidence="5" id="KW-0812">Transmembrane</keyword>
<dbReference type="GO" id="GO:0003828">
    <property type="term" value="F:alpha-N-acetylneuraminate alpha-2,8-sialyltransferase activity"/>
    <property type="evidence" value="ECO:0007669"/>
    <property type="project" value="TreeGrafter"/>
</dbReference>
<evidence type="ECO:0000256" key="8">
    <source>
        <dbReference type="ARBA" id="ARBA00023034"/>
    </source>
</evidence>
<evidence type="ECO:0008006" key="15">
    <source>
        <dbReference type="Google" id="ProtNLM"/>
    </source>
</evidence>
<keyword evidence="10" id="KW-1015">Disulfide bond</keyword>
<dbReference type="EMBL" id="JADDUC010000004">
    <property type="protein sequence ID" value="KAG0134640.1"/>
    <property type="molecule type" value="Genomic_DNA"/>
</dbReference>
<dbReference type="EMBL" id="JADDUC020000001">
    <property type="protein sequence ID" value="KAI1242674.1"/>
    <property type="molecule type" value="Genomic_DNA"/>
</dbReference>